<evidence type="ECO:0000259" key="1">
    <source>
        <dbReference type="Pfam" id="PF00535"/>
    </source>
</evidence>
<dbReference type="SUPFAM" id="SSF53448">
    <property type="entry name" value="Nucleotide-diphospho-sugar transferases"/>
    <property type="match status" value="1"/>
</dbReference>
<protein>
    <recommendedName>
        <fullName evidence="1">Glycosyltransferase 2-like domain-containing protein</fullName>
    </recommendedName>
</protein>
<evidence type="ECO:0000313" key="3">
    <source>
        <dbReference type="Proteomes" id="UP000256512"/>
    </source>
</evidence>
<dbReference type="InterPro" id="IPR001173">
    <property type="entry name" value="Glyco_trans_2-like"/>
</dbReference>
<keyword evidence="3" id="KW-1185">Reference proteome</keyword>
<dbReference type="AlphaFoldDB" id="A0A3D9BVW3"/>
<proteinExistence type="predicted"/>
<dbReference type="Proteomes" id="UP000256512">
    <property type="component" value="Unassembled WGS sequence"/>
</dbReference>
<feature type="domain" description="Glycosyltransferase 2-like" evidence="1">
    <location>
        <begin position="3"/>
        <end position="133"/>
    </location>
</feature>
<dbReference type="PANTHER" id="PTHR22916:SF64">
    <property type="entry name" value="TRANSFERASE, PUTATIVE-RELATED"/>
    <property type="match status" value="1"/>
</dbReference>
<dbReference type="PANTHER" id="PTHR22916">
    <property type="entry name" value="GLYCOSYLTRANSFERASE"/>
    <property type="match status" value="1"/>
</dbReference>
<evidence type="ECO:0000313" key="2">
    <source>
        <dbReference type="EMBL" id="REC57526.1"/>
    </source>
</evidence>
<name>A0A3D9BVW3_9FLAO</name>
<comment type="caution">
    <text evidence="2">The sequence shown here is derived from an EMBL/GenBank/DDBJ whole genome shotgun (WGS) entry which is preliminary data.</text>
</comment>
<dbReference type="InterPro" id="IPR029044">
    <property type="entry name" value="Nucleotide-diphossugar_trans"/>
</dbReference>
<reference evidence="2 3" key="1">
    <citation type="journal article" date="2006" name="Int. J. Syst. Evol. Microbiol.">
        <title>Chryseobacterium piscium sp. nov., isolated from fish of the South Atlantic Ocean off South Africa.</title>
        <authorList>
            <person name="de Beer H."/>
            <person name="Hugo C.J."/>
            <person name="Jooste P.J."/>
            <person name="Vancanneyt M."/>
            <person name="Coenye T."/>
            <person name="Vandamme P."/>
        </authorList>
    </citation>
    <scope>NUCLEOTIDE SEQUENCE [LARGE SCALE GENOMIC DNA]</scope>
    <source>
        <strain evidence="2 3">CCUG 51923</strain>
    </source>
</reference>
<dbReference type="EMBL" id="QNVS01000001">
    <property type="protein sequence ID" value="REC57526.1"/>
    <property type="molecule type" value="Genomic_DNA"/>
</dbReference>
<organism evidence="2 3">
    <name type="scientific">Chryseobacterium piscium</name>
    <dbReference type="NCBI Taxonomy" id="333702"/>
    <lineage>
        <taxon>Bacteria</taxon>
        <taxon>Pseudomonadati</taxon>
        <taxon>Bacteroidota</taxon>
        <taxon>Flavobacteriia</taxon>
        <taxon>Flavobacteriales</taxon>
        <taxon>Weeksellaceae</taxon>
        <taxon>Chryseobacterium group</taxon>
        <taxon>Chryseobacterium</taxon>
    </lineage>
</organism>
<accession>A0A3D9BVW3</accession>
<dbReference type="Pfam" id="PF00535">
    <property type="entry name" value="Glycos_transf_2"/>
    <property type="match status" value="1"/>
</dbReference>
<dbReference type="GO" id="GO:0016758">
    <property type="term" value="F:hexosyltransferase activity"/>
    <property type="evidence" value="ECO:0007669"/>
    <property type="project" value="UniProtKB-ARBA"/>
</dbReference>
<gene>
    <name evidence="2" type="ORF">DRF62_00770</name>
</gene>
<dbReference type="RefSeq" id="WP_115948647.1">
    <property type="nucleotide sequence ID" value="NZ_QNVS01000001.1"/>
</dbReference>
<sequence length="299" mass="35338">MISIITAYYNRKELFRKTLLSIAWLKYSENIEFIAVDDGSNEEERIEDLVSEFPFLKVIRLEKKDKWYQNSCIPFNEGFRHAKGDKIIIQNPECYHFDNVIEFTSKNLIENDYLSFGCFALDKPTTDSYKINYPENIIHNCIAHPSLQNSTVAGNIWYNHSVHKPHAYHFCVALTKIDLDKLQGFDELLSLGIAYDDNEFVRRVKSMLTIKFVDDVIVLHQNHYNPSSTSFDNRKWSSFLYGINNILFQQKPRKKLINRYTKNQSIQQKKRIIIPFVVYRLLTDLAFYKLIKDKLIKRI</sequence>
<dbReference type="CDD" id="cd00761">
    <property type="entry name" value="Glyco_tranf_GTA_type"/>
    <property type="match status" value="1"/>
</dbReference>
<dbReference type="Gene3D" id="3.90.550.10">
    <property type="entry name" value="Spore Coat Polysaccharide Biosynthesis Protein SpsA, Chain A"/>
    <property type="match status" value="1"/>
</dbReference>